<accession>A0ABX1THI6</accession>
<name>A0ABX1THI6_9GAMM</name>
<dbReference type="Gene3D" id="3.40.50.150">
    <property type="entry name" value="Vaccinia Virus protein VP39"/>
    <property type="match status" value="1"/>
</dbReference>
<keyword evidence="2" id="KW-0489">Methyltransferase</keyword>
<dbReference type="NCBIfam" id="TIGR01444">
    <property type="entry name" value="fkbM_fam"/>
    <property type="match status" value="1"/>
</dbReference>
<protein>
    <submittedName>
        <fullName evidence="2">FkbM family methyltransferase</fullName>
    </submittedName>
</protein>
<dbReference type="Pfam" id="PF05050">
    <property type="entry name" value="Methyltransf_21"/>
    <property type="match status" value="1"/>
</dbReference>
<dbReference type="RefSeq" id="WP_169248092.1">
    <property type="nucleotide sequence ID" value="NZ_SPMZ01000016.1"/>
</dbReference>
<dbReference type="EMBL" id="SPMZ01000016">
    <property type="protein sequence ID" value="NMQ18838.1"/>
    <property type="molecule type" value="Genomic_DNA"/>
</dbReference>
<dbReference type="PANTHER" id="PTHR34203">
    <property type="entry name" value="METHYLTRANSFERASE, FKBM FAMILY PROTEIN"/>
    <property type="match status" value="1"/>
</dbReference>
<reference evidence="2 3" key="1">
    <citation type="submission" date="2019-03" db="EMBL/GenBank/DDBJ databases">
        <title>Metabolic reconstructions from genomes of highly enriched 'Candidatus Accumulibacter' and 'Candidatus Competibacter' bioreactor populations.</title>
        <authorList>
            <person name="Annavajhala M.K."/>
            <person name="Welles L."/>
            <person name="Abbas B."/>
            <person name="Sorokin D."/>
            <person name="Park H."/>
            <person name="Van Loosdrecht M."/>
            <person name="Chandran K."/>
        </authorList>
    </citation>
    <scope>NUCLEOTIDE SEQUENCE [LARGE SCALE GENOMIC DNA]</scope>
    <source>
        <strain evidence="2 3">SBR_G</strain>
    </source>
</reference>
<evidence type="ECO:0000313" key="3">
    <source>
        <dbReference type="Proteomes" id="UP000760480"/>
    </source>
</evidence>
<feature type="domain" description="Methyltransferase FkbM" evidence="1">
    <location>
        <begin position="46"/>
        <end position="176"/>
    </location>
</feature>
<evidence type="ECO:0000313" key="2">
    <source>
        <dbReference type="EMBL" id="NMQ18838.1"/>
    </source>
</evidence>
<comment type="caution">
    <text evidence="2">The sequence shown here is derived from an EMBL/GenBank/DDBJ whole genome shotgun (WGS) entry which is preliminary data.</text>
</comment>
<keyword evidence="3" id="KW-1185">Reference proteome</keyword>
<dbReference type="InterPro" id="IPR006342">
    <property type="entry name" value="FkbM_mtfrase"/>
</dbReference>
<gene>
    <name evidence="2" type="ORF">E4P82_06210</name>
</gene>
<dbReference type="InterPro" id="IPR052514">
    <property type="entry name" value="SAM-dependent_MTase"/>
</dbReference>
<sequence length="262" mass="29254">MTSRIRFVHRLGLWRSVLMYHAIPLRRRRLTRFYAQFIQSGDLCFDIGAHVGSRLRAWTPLGARILAVEPQPECMALLRRWYGDLAHITLIEQAVGAAPGVAELLVSARTPTVTSLSPAWIAAVRRDRGFAGVRWDERVPVTVTTLDQLIAEHGLPAFCKIDVEGYELEVLKGLSQPIPALSFEYVPACLELARDCVTYLARLGPYRFNGSVGEAQRLRSEEWLDAAPLLEWLAAVARTGRSGDIYARLDPVAGNHREPDNA</sequence>
<keyword evidence="2" id="KW-0808">Transferase</keyword>
<organism evidence="2 3">
    <name type="scientific">Candidatus Competibacter phosphatis</name>
    <dbReference type="NCBI Taxonomy" id="221280"/>
    <lineage>
        <taxon>Bacteria</taxon>
        <taxon>Pseudomonadati</taxon>
        <taxon>Pseudomonadota</taxon>
        <taxon>Gammaproteobacteria</taxon>
        <taxon>Candidatus Competibacteraceae</taxon>
        <taxon>Candidatus Competibacter</taxon>
    </lineage>
</organism>
<proteinExistence type="predicted"/>
<dbReference type="SUPFAM" id="SSF53335">
    <property type="entry name" value="S-adenosyl-L-methionine-dependent methyltransferases"/>
    <property type="match status" value="1"/>
</dbReference>
<dbReference type="InterPro" id="IPR029063">
    <property type="entry name" value="SAM-dependent_MTases_sf"/>
</dbReference>
<evidence type="ECO:0000259" key="1">
    <source>
        <dbReference type="Pfam" id="PF05050"/>
    </source>
</evidence>
<dbReference type="PANTHER" id="PTHR34203:SF15">
    <property type="entry name" value="SLL1173 PROTEIN"/>
    <property type="match status" value="1"/>
</dbReference>
<dbReference type="GO" id="GO:0008168">
    <property type="term" value="F:methyltransferase activity"/>
    <property type="evidence" value="ECO:0007669"/>
    <property type="project" value="UniProtKB-KW"/>
</dbReference>
<dbReference type="GO" id="GO:0032259">
    <property type="term" value="P:methylation"/>
    <property type="evidence" value="ECO:0007669"/>
    <property type="project" value="UniProtKB-KW"/>
</dbReference>
<dbReference type="Proteomes" id="UP000760480">
    <property type="component" value="Unassembled WGS sequence"/>
</dbReference>